<dbReference type="PANTHER" id="PTHR10578">
    <property type="entry name" value="S -2-HYDROXY-ACID OXIDASE-RELATED"/>
    <property type="match status" value="1"/>
</dbReference>
<feature type="active site" description="Proton acceptor" evidence="6">
    <location>
        <position position="260"/>
    </location>
</feature>
<dbReference type="Gene3D" id="3.20.20.70">
    <property type="entry name" value="Aldolase class I"/>
    <property type="match status" value="1"/>
</dbReference>
<feature type="binding site" evidence="7">
    <location>
        <position position="133"/>
    </location>
    <ligand>
        <name>glyoxylate</name>
        <dbReference type="ChEBI" id="CHEBI:36655"/>
    </ligand>
</feature>
<evidence type="ECO:0000256" key="6">
    <source>
        <dbReference type="PIRSR" id="PIRSR000138-1"/>
    </source>
</evidence>
<sequence length="363" mass="37461">MPPDVPPPVCVADVERSAARRLPREVHDFVAGGSGDESAMRANRDALDRVRVVPRILAGSDSPDTATALLGVEASMPVAVAPMAYQRLLHPQAERAAARAARAAGVPYVISTLSSDPLEEVAEAGGTTWFQLYWLRDRARVTELVRRAEEAGCRALVLTVDVPVMGRRLRDVRNGFALPSTVTAANLGTGTDGVPHIARAGVSAVAAHTGLAFEAAIGWSDLAWLRALTALPLVLKGVLDPRDAHQAVESGVDGVIVSNHGGRQLSSAPASVTALPGVVEAVGGRCSVLFDSGIRSGTDILRALALGADGVLCGRPVLWGLATDGEAGVGLVLGLLRTELTEALQLSGCGDVAAARALATVVG</sequence>
<dbReference type="PIRSF" id="PIRSF000138">
    <property type="entry name" value="Al-hdrx_acd_dh"/>
    <property type="match status" value="1"/>
</dbReference>
<evidence type="ECO:0000256" key="5">
    <source>
        <dbReference type="ARBA" id="ARBA00024042"/>
    </source>
</evidence>
<dbReference type="InterPro" id="IPR037396">
    <property type="entry name" value="FMN_HAD"/>
</dbReference>
<dbReference type="SUPFAM" id="SSF51395">
    <property type="entry name" value="FMN-linked oxidoreductases"/>
    <property type="match status" value="1"/>
</dbReference>
<dbReference type="PROSITE" id="PS51349">
    <property type="entry name" value="FMN_HYDROXY_ACID_DH_2"/>
    <property type="match status" value="1"/>
</dbReference>
<dbReference type="FunFam" id="3.20.20.70:FF:000029">
    <property type="entry name" value="L-lactate dehydrogenase"/>
    <property type="match status" value="1"/>
</dbReference>
<feature type="binding site" evidence="7">
    <location>
        <begin position="82"/>
        <end position="84"/>
    </location>
    <ligand>
        <name>FMN</name>
        <dbReference type="ChEBI" id="CHEBI:58210"/>
    </ligand>
</feature>
<dbReference type="EMBL" id="MVFC01000031">
    <property type="protein sequence ID" value="OON73485.1"/>
    <property type="molecule type" value="Genomic_DNA"/>
</dbReference>
<evidence type="ECO:0000313" key="9">
    <source>
        <dbReference type="EMBL" id="OON73485.1"/>
    </source>
</evidence>
<keyword evidence="3 7" id="KW-0288">FMN</keyword>
<evidence type="ECO:0000313" key="10">
    <source>
        <dbReference type="Proteomes" id="UP000190539"/>
    </source>
</evidence>
<dbReference type="CDD" id="cd02809">
    <property type="entry name" value="alpha_hydroxyacid_oxid_FMN"/>
    <property type="match status" value="1"/>
</dbReference>
<protein>
    <submittedName>
        <fullName evidence="9">Alpha-hydroxy-acid oxidizing enzyme</fullName>
    </submittedName>
</protein>
<feature type="binding site" evidence="7">
    <location>
        <position position="131"/>
    </location>
    <ligand>
        <name>FMN</name>
        <dbReference type="ChEBI" id="CHEBI:58210"/>
    </ligand>
</feature>
<evidence type="ECO:0000256" key="7">
    <source>
        <dbReference type="PIRSR" id="PIRSR000138-2"/>
    </source>
</evidence>
<feature type="binding site" evidence="7">
    <location>
        <position position="111"/>
    </location>
    <ligand>
        <name>FMN</name>
        <dbReference type="ChEBI" id="CHEBI:58210"/>
    </ligand>
</feature>
<feature type="binding site" evidence="7">
    <location>
        <position position="263"/>
    </location>
    <ligand>
        <name>glyoxylate</name>
        <dbReference type="ChEBI" id="CHEBI:36655"/>
    </ligand>
</feature>
<keyword evidence="10" id="KW-1185">Reference proteome</keyword>
<dbReference type="GO" id="GO:0010181">
    <property type="term" value="F:FMN binding"/>
    <property type="evidence" value="ECO:0007669"/>
    <property type="project" value="InterPro"/>
</dbReference>
<gene>
    <name evidence="9" type="ORF">B1H18_27285</name>
</gene>
<dbReference type="OrthoDB" id="9770452at2"/>
<dbReference type="Pfam" id="PF01070">
    <property type="entry name" value="FMN_dh"/>
    <property type="match status" value="1"/>
</dbReference>
<dbReference type="RefSeq" id="WP_077972380.1">
    <property type="nucleotide sequence ID" value="NZ_CP045178.1"/>
</dbReference>
<keyword evidence="4" id="KW-0560">Oxidoreductase</keyword>
<accession>A0A1V4A2A5</accession>
<reference evidence="9 10" key="1">
    <citation type="submission" date="2017-02" db="EMBL/GenBank/DDBJ databases">
        <title>Draft Genome Sequence of Streptomyces tsukubaensis F601, a Producer of the immunosuppressant tacrolimus FK506.</title>
        <authorList>
            <person name="Zong G."/>
            <person name="Zhong C."/>
            <person name="Fu J."/>
            <person name="Qin R."/>
            <person name="Cao G."/>
        </authorList>
    </citation>
    <scope>NUCLEOTIDE SEQUENCE [LARGE SCALE GENOMIC DNA]</scope>
    <source>
        <strain evidence="9 10">F601</strain>
    </source>
</reference>
<dbReference type="AlphaFoldDB" id="A0A1V4A2A5"/>
<evidence type="ECO:0000256" key="4">
    <source>
        <dbReference type="ARBA" id="ARBA00023002"/>
    </source>
</evidence>
<evidence type="ECO:0000256" key="1">
    <source>
        <dbReference type="ARBA" id="ARBA00001917"/>
    </source>
</evidence>
<feature type="binding site" evidence="7">
    <location>
        <position position="258"/>
    </location>
    <ligand>
        <name>FMN</name>
        <dbReference type="ChEBI" id="CHEBI:58210"/>
    </ligand>
</feature>
<dbReference type="PANTHER" id="PTHR10578:SF107">
    <property type="entry name" value="2-HYDROXYACID OXIDASE 1"/>
    <property type="match status" value="1"/>
</dbReference>
<dbReference type="GO" id="GO:0016614">
    <property type="term" value="F:oxidoreductase activity, acting on CH-OH group of donors"/>
    <property type="evidence" value="ECO:0007669"/>
    <property type="project" value="UniProtKB-ARBA"/>
</dbReference>
<feature type="binding site" evidence="7">
    <location>
        <begin position="314"/>
        <end position="315"/>
    </location>
    <ligand>
        <name>FMN</name>
        <dbReference type="ChEBI" id="CHEBI:58210"/>
    </ligand>
</feature>
<feature type="binding site" evidence="7">
    <location>
        <position position="168"/>
    </location>
    <ligand>
        <name>glyoxylate</name>
        <dbReference type="ChEBI" id="CHEBI:36655"/>
    </ligand>
</feature>
<dbReference type="InterPro" id="IPR000262">
    <property type="entry name" value="FMN-dep_DH"/>
</dbReference>
<keyword evidence="2 7" id="KW-0285">Flavoprotein</keyword>
<dbReference type="Proteomes" id="UP000190539">
    <property type="component" value="Unassembled WGS sequence"/>
</dbReference>
<feature type="binding site" evidence="7">
    <location>
        <position position="260"/>
    </location>
    <ligand>
        <name>glyoxylate</name>
        <dbReference type="ChEBI" id="CHEBI:36655"/>
    </ligand>
</feature>
<organism evidence="9 10">
    <name type="scientific">Streptomyces tsukubensis</name>
    <dbReference type="NCBI Taxonomy" id="83656"/>
    <lineage>
        <taxon>Bacteria</taxon>
        <taxon>Bacillati</taxon>
        <taxon>Actinomycetota</taxon>
        <taxon>Actinomycetes</taxon>
        <taxon>Kitasatosporales</taxon>
        <taxon>Streptomycetaceae</taxon>
        <taxon>Streptomyces</taxon>
    </lineage>
</organism>
<dbReference type="PROSITE" id="PS00557">
    <property type="entry name" value="FMN_HYDROXY_ACID_DH_1"/>
    <property type="match status" value="1"/>
</dbReference>
<comment type="similarity">
    <text evidence="5">Belongs to the FMN-dependent alpha-hydroxy acid dehydrogenase family.</text>
</comment>
<evidence type="ECO:0000256" key="3">
    <source>
        <dbReference type="ARBA" id="ARBA00022643"/>
    </source>
</evidence>
<dbReference type="STRING" id="83656.B1H18_27285"/>
<dbReference type="InterPro" id="IPR012133">
    <property type="entry name" value="Alpha-hydoxy_acid_DH_FMN"/>
</dbReference>
<evidence type="ECO:0000256" key="2">
    <source>
        <dbReference type="ARBA" id="ARBA00022630"/>
    </source>
</evidence>
<comment type="cofactor">
    <cofactor evidence="1">
        <name>FMN</name>
        <dbReference type="ChEBI" id="CHEBI:58210"/>
    </cofactor>
</comment>
<dbReference type="InterPro" id="IPR013785">
    <property type="entry name" value="Aldolase_TIM"/>
</dbReference>
<proteinExistence type="inferred from homology"/>
<feature type="domain" description="FMN hydroxy acid dehydrogenase" evidence="8">
    <location>
        <begin position="3"/>
        <end position="363"/>
    </location>
</feature>
<feature type="binding site" evidence="7">
    <location>
        <position position="236"/>
    </location>
    <ligand>
        <name>FMN</name>
        <dbReference type="ChEBI" id="CHEBI:58210"/>
    </ligand>
</feature>
<feature type="binding site" evidence="7">
    <location>
        <begin position="291"/>
        <end position="295"/>
    </location>
    <ligand>
        <name>FMN</name>
        <dbReference type="ChEBI" id="CHEBI:58210"/>
    </ligand>
</feature>
<comment type="caution">
    <text evidence="9">The sequence shown here is derived from an EMBL/GenBank/DDBJ whole genome shotgun (WGS) entry which is preliminary data.</text>
</comment>
<feature type="binding site" evidence="7">
    <location>
        <position position="159"/>
    </location>
    <ligand>
        <name>FMN</name>
        <dbReference type="ChEBI" id="CHEBI:58210"/>
    </ligand>
</feature>
<name>A0A1V4A2A5_9ACTN</name>
<evidence type="ECO:0000259" key="8">
    <source>
        <dbReference type="PROSITE" id="PS51349"/>
    </source>
</evidence>
<dbReference type="InterPro" id="IPR008259">
    <property type="entry name" value="FMN_hydac_DH_AS"/>
</dbReference>